<dbReference type="InterPro" id="IPR049213">
    <property type="entry name" value="DUF6816"/>
</dbReference>
<feature type="domain" description="DUF6816" evidence="2">
    <location>
        <begin position="87"/>
        <end position="297"/>
    </location>
</feature>
<dbReference type="Proteomes" id="UP000649617">
    <property type="component" value="Unassembled WGS sequence"/>
</dbReference>
<feature type="chain" id="PRO_5032443260" description="DUF6816 domain-containing protein" evidence="1">
    <location>
        <begin position="32"/>
        <end position="302"/>
    </location>
</feature>
<dbReference type="AlphaFoldDB" id="A0A812KPN9"/>
<evidence type="ECO:0000313" key="4">
    <source>
        <dbReference type="Proteomes" id="UP000649617"/>
    </source>
</evidence>
<dbReference type="Pfam" id="PF20670">
    <property type="entry name" value="DUF6816"/>
    <property type="match status" value="1"/>
</dbReference>
<feature type="signal peptide" evidence="1">
    <location>
        <begin position="1"/>
        <end position="31"/>
    </location>
</feature>
<name>A0A812KPN9_SYMPI</name>
<accession>A0A812KPN9</accession>
<evidence type="ECO:0000259" key="2">
    <source>
        <dbReference type="Pfam" id="PF20670"/>
    </source>
</evidence>
<keyword evidence="4" id="KW-1185">Reference proteome</keyword>
<protein>
    <recommendedName>
        <fullName evidence="2">DUF6816 domain-containing protein</fullName>
    </recommendedName>
</protein>
<comment type="caution">
    <text evidence="3">The sequence shown here is derived from an EMBL/GenBank/DDBJ whole genome shotgun (WGS) entry which is preliminary data.</text>
</comment>
<gene>
    <name evidence="3" type="ORF">SPIL2461_LOCUS3505</name>
</gene>
<sequence length="302" mass="34132">MGRIMARKMRWLRPKFLQLLLLSVTFWSAQIASRCMAPAPLPRSSILRVAPVAALAPLPAEAALRELLAKRNARELTSPIFNIPPKQQVYPSWLEGSWHATSSFAGFEFPTLPRAQVMRQDDVPGFKKCSIIDFADVGKSPLEYNMSFVNQQGAVVEDLPYNLRSSVAAHLGGKGRITSVDYNPQNDPNRITIRLSATKNAERVELFVNARDSEQPSEEPDLFLSSEYRRQVTFSSRVEQGYNCNYQHFRTFQRLGPDKLRLNILTASYLDPLSPLYFDTFDKPAIVYAHELELTRAPTTPA</sequence>
<reference evidence="3" key="1">
    <citation type="submission" date="2021-02" db="EMBL/GenBank/DDBJ databases">
        <authorList>
            <person name="Dougan E. K."/>
            <person name="Rhodes N."/>
            <person name="Thang M."/>
            <person name="Chan C."/>
        </authorList>
    </citation>
    <scope>NUCLEOTIDE SEQUENCE</scope>
</reference>
<dbReference type="EMBL" id="CAJNIZ010004258">
    <property type="protein sequence ID" value="CAE7230783.1"/>
    <property type="molecule type" value="Genomic_DNA"/>
</dbReference>
<evidence type="ECO:0000256" key="1">
    <source>
        <dbReference type="SAM" id="SignalP"/>
    </source>
</evidence>
<proteinExistence type="predicted"/>
<dbReference type="OrthoDB" id="430815at2759"/>
<keyword evidence="1" id="KW-0732">Signal</keyword>
<evidence type="ECO:0000313" key="3">
    <source>
        <dbReference type="EMBL" id="CAE7230783.1"/>
    </source>
</evidence>
<organism evidence="3 4">
    <name type="scientific">Symbiodinium pilosum</name>
    <name type="common">Dinoflagellate</name>
    <dbReference type="NCBI Taxonomy" id="2952"/>
    <lineage>
        <taxon>Eukaryota</taxon>
        <taxon>Sar</taxon>
        <taxon>Alveolata</taxon>
        <taxon>Dinophyceae</taxon>
        <taxon>Suessiales</taxon>
        <taxon>Symbiodiniaceae</taxon>
        <taxon>Symbiodinium</taxon>
    </lineage>
</organism>